<dbReference type="EMBL" id="NQVE01000088">
    <property type="protein sequence ID" value="RAL49231.1"/>
    <property type="molecule type" value="Genomic_DNA"/>
</dbReference>
<evidence type="ECO:0000256" key="4">
    <source>
        <dbReference type="PROSITE-ProRule" id="PRU00325"/>
    </source>
</evidence>
<dbReference type="InterPro" id="IPR007527">
    <property type="entry name" value="Znf_SWIM"/>
</dbReference>
<name>A0A328DYG0_9ASTE</name>
<dbReference type="Proteomes" id="UP000249390">
    <property type="component" value="Unassembled WGS sequence"/>
</dbReference>
<dbReference type="AlphaFoldDB" id="A0A328DYG0"/>
<gene>
    <name evidence="6" type="ORF">DM860_014449</name>
</gene>
<comment type="caution">
    <text evidence="6">The sequence shown here is derived from an EMBL/GenBank/DDBJ whole genome shotgun (WGS) entry which is preliminary data.</text>
</comment>
<dbReference type="InterPro" id="IPR004330">
    <property type="entry name" value="FAR1_DNA_bnd_dom"/>
</dbReference>
<organism evidence="6 7">
    <name type="scientific">Cuscuta australis</name>
    <dbReference type="NCBI Taxonomy" id="267555"/>
    <lineage>
        <taxon>Eukaryota</taxon>
        <taxon>Viridiplantae</taxon>
        <taxon>Streptophyta</taxon>
        <taxon>Embryophyta</taxon>
        <taxon>Tracheophyta</taxon>
        <taxon>Spermatophyta</taxon>
        <taxon>Magnoliopsida</taxon>
        <taxon>eudicotyledons</taxon>
        <taxon>Gunneridae</taxon>
        <taxon>Pentapetalae</taxon>
        <taxon>asterids</taxon>
        <taxon>lamiids</taxon>
        <taxon>Solanales</taxon>
        <taxon>Convolvulaceae</taxon>
        <taxon>Cuscuteae</taxon>
        <taxon>Cuscuta</taxon>
        <taxon>Cuscuta subgen. Grammica</taxon>
        <taxon>Cuscuta sect. Cleistogrammica</taxon>
    </lineage>
</organism>
<evidence type="ECO:0000313" key="6">
    <source>
        <dbReference type="EMBL" id="RAL49231.1"/>
    </source>
</evidence>
<keyword evidence="7" id="KW-1185">Reference proteome</keyword>
<protein>
    <recommendedName>
        <fullName evidence="5">SWIM-type domain-containing protein</fullName>
    </recommendedName>
</protein>
<keyword evidence="2 4" id="KW-0863">Zinc-finger</keyword>
<feature type="domain" description="SWIM-type" evidence="5">
    <location>
        <begin position="169"/>
        <end position="207"/>
    </location>
</feature>
<dbReference type="Pfam" id="PF03101">
    <property type="entry name" value="FAR1"/>
    <property type="match status" value="1"/>
</dbReference>
<evidence type="ECO:0000313" key="7">
    <source>
        <dbReference type="Proteomes" id="UP000249390"/>
    </source>
</evidence>
<accession>A0A328DYG0</accession>
<evidence type="ECO:0000256" key="2">
    <source>
        <dbReference type="ARBA" id="ARBA00022771"/>
    </source>
</evidence>
<evidence type="ECO:0000256" key="3">
    <source>
        <dbReference type="ARBA" id="ARBA00022833"/>
    </source>
</evidence>
<dbReference type="InterPro" id="IPR006564">
    <property type="entry name" value="Znf_PMZ"/>
</dbReference>
<dbReference type="GO" id="GO:0008270">
    <property type="term" value="F:zinc ion binding"/>
    <property type="evidence" value="ECO:0007669"/>
    <property type="project" value="UniProtKB-KW"/>
</dbReference>
<dbReference type="PROSITE" id="PS50966">
    <property type="entry name" value="ZF_SWIM"/>
    <property type="match status" value="1"/>
</dbReference>
<dbReference type="PANTHER" id="PTHR47718">
    <property type="entry name" value="OS01G0519700 PROTEIN"/>
    <property type="match status" value="1"/>
</dbReference>
<dbReference type="PANTHER" id="PTHR47718:SF18">
    <property type="entry name" value="PROTEIN FAR1-RELATED SEQUENCE 5-LIKE"/>
    <property type="match status" value="1"/>
</dbReference>
<proteinExistence type="predicted"/>
<dbReference type="Pfam" id="PF04434">
    <property type="entry name" value="SWIM"/>
    <property type="match status" value="1"/>
</dbReference>
<keyword evidence="1" id="KW-0479">Metal-binding</keyword>
<dbReference type="SMART" id="SM00575">
    <property type="entry name" value="ZnF_PMZ"/>
    <property type="match status" value="1"/>
</dbReference>
<reference evidence="6 7" key="1">
    <citation type="submission" date="2018-06" db="EMBL/GenBank/DDBJ databases">
        <title>The Genome of Cuscuta australis (Dodder) Provides Insight into the Evolution of Plant Parasitism.</title>
        <authorList>
            <person name="Liu H."/>
        </authorList>
    </citation>
    <scope>NUCLEOTIDE SEQUENCE [LARGE SCALE GENOMIC DNA]</scope>
    <source>
        <strain evidence="7">cv. Yunnan</strain>
        <tissue evidence="6">Vines</tissue>
    </source>
</reference>
<evidence type="ECO:0000256" key="1">
    <source>
        <dbReference type="ARBA" id="ARBA00022723"/>
    </source>
</evidence>
<evidence type="ECO:0000259" key="5">
    <source>
        <dbReference type="PROSITE" id="PS50966"/>
    </source>
</evidence>
<keyword evidence="3" id="KW-0862">Zinc</keyword>
<sequence>MVFQSLEDGFNFYKQYAALAGFDIRKSTNLKVSGVVVWRYVVCNREGHKHFASTCNKPTHDDGDLPKAKQRRRISNRVDCKARVAFRLTGGVGYSISSFIENLDGDSEACAPVYKTPLAIEKHAASIYTLSIFYEVQTEICASCFSCSVLQVDKKEHTLTFVVQDSRDMVVNVEHSTLEGSFFCTCKYWQRIGLLCRHIFLVFKGLRIKLIPERYITNRWCKTPLLKPLIDVSGLDFTSESSVDENKLMLNRLRSNIHSCVALIENNPELLCAFSKVITEQKELIQSVVSSQDAGTGEPNLFENYCGVPAPSVIKVLPPQPAHNKGSGKRIKSAKELQIEQSKKNKRLCRTCKELAYEYFDIILLFSYKHLIFFC</sequence>